<dbReference type="InterPro" id="IPR015943">
    <property type="entry name" value="WD40/YVTN_repeat-like_dom_sf"/>
</dbReference>
<dbReference type="AlphaFoldDB" id="A0A9P9KE13"/>
<sequence length="1192" mass="135111">MEHSNSNQVGSMSAAGSARIQIGNNPTIHNTTYNYSQDGDAKYLAALCSTDPRHDKIRIEQTNGGLLKDSYRWVLQNPDYQRWRGPTESWPLLWIRGDAGKGKTMLLSGIIDELQPFTILADPTSHTSLSYFFCQATNPGLNSATAVLRGLVYLLVDQQRCLLSHVRDKTSLGPEHWNSGVATREILSKILEDPTLQNTILVVDALDECITDLELLLQVVISTSSPKVRWLVSSRNISEIEQHLDQAQTRVALSLELNAESVSQAVNSYIHYRVHQLSVSKGFRSDDLKFAEDYLSHNAHGTFLWVALVCQQLEKSEPWEVRAYLELFPAGLNRLYERMMDLICSPVSSGLYMRILAIICTVFRPITLSELMAIEDLPGDEDMLPKMIMKCGCFLTVRDKVVYFVHQSAKDFLLKQQGALFPTGLPQHHLHRFHKSLKGLEILKMDIYDLPDPLSGLAYFCQFWAHHLRDALPVPAQDASHCNGVHQFIARKLLFWLEALSLYRNLPAAMVALQILQNLPLVVHPLQIYMSGLLFSPEESLIRRHFEQYSPKYVVAKPQAEKQWRPYLWAFELGRDSYLPSLTFSPNGGSLFVSARFEDSGGLRELSVSDGKMQMYLACHHLRRIALSPDLKWYAGVAITEQDGMCLQVYHLTSNSIKWTAKLDDRQVRGLKFSPNSQQLAVFFCNEFVLWDIEERSFQKWTFGISLDYSDFVEIEFSSDGVLVTFFEAFSDTFADILVLEINILTGIQCSISPTWGMPFTPKGTFLAGFPPNSHRLMMCTRDEIWDLDISKRKQQKQYLLHHSLNSDVCCMAFSHDGSWVAIGTESTVLLCGRGEREVLRQVALSSNLPPLSIAVSFDDQLLAVASEAEVWLWDVSLLLSEQNGRDRMAIEEMRVSDNGRLVAYVLADEIQVRDATTDNVLDAFATIPEHINNLSLSSQCRLLVWSSSSLLFIRDLTHKKLRHMIVAEGSILHLAVSNDESSHSQWVASITRKDIHVWNATTKALQWSLKRPWDLLTSSCGLQFSNDQHVVLRSGLFGEQLIHYNIKNSTPLLLTKLKKPIFEKRTGIQRGLLNIPTAHLFFLDNSTILTDQGCIAIDTYQTECFSNSDTRSMRTETPSFVGYAVSGMRDWITLDGIRLVWLPPQYRAKEGSRSAVGERHVGIRSNSRLYFIRFSQGAKDLLRQARQRIVT</sequence>
<feature type="domain" description="NACHT" evidence="2">
    <location>
        <begin position="91"/>
        <end position="311"/>
    </location>
</feature>
<dbReference type="PROSITE" id="PS50837">
    <property type="entry name" value="NACHT"/>
    <property type="match status" value="1"/>
</dbReference>
<dbReference type="InterPro" id="IPR007111">
    <property type="entry name" value="NACHT_NTPase"/>
</dbReference>
<evidence type="ECO:0000313" key="4">
    <source>
        <dbReference type="Proteomes" id="UP000736672"/>
    </source>
</evidence>
<gene>
    <name evidence="3" type="ORF">B0J15DRAFT_400209</name>
</gene>
<evidence type="ECO:0000313" key="3">
    <source>
        <dbReference type="EMBL" id="KAH7249569.1"/>
    </source>
</evidence>
<dbReference type="Gene3D" id="3.40.50.300">
    <property type="entry name" value="P-loop containing nucleotide triphosphate hydrolases"/>
    <property type="match status" value="1"/>
</dbReference>
<dbReference type="SUPFAM" id="SSF50969">
    <property type="entry name" value="YVTN repeat-like/Quinoprotein amine dehydrogenase"/>
    <property type="match status" value="1"/>
</dbReference>
<accession>A0A9P9KE13</accession>
<dbReference type="Pfam" id="PF24883">
    <property type="entry name" value="NPHP3_N"/>
    <property type="match status" value="1"/>
</dbReference>
<dbReference type="InterPro" id="IPR011044">
    <property type="entry name" value="Quino_amine_DH_bsu"/>
</dbReference>
<keyword evidence="4" id="KW-1185">Reference proteome</keyword>
<dbReference type="Proteomes" id="UP000736672">
    <property type="component" value="Unassembled WGS sequence"/>
</dbReference>
<comment type="caution">
    <text evidence="3">The sequence shown here is derived from an EMBL/GenBank/DDBJ whole genome shotgun (WGS) entry which is preliminary data.</text>
</comment>
<reference evidence="3" key="1">
    <citation type="journal article" date="2021" name="Nat. Commun.">
        <title>Genetic determinants of endophytism in the Arabidopsis root mycobiome.</title>
        <authorList>
            <person name="Mesny F."/>
            <person name="Miyauchi S."/>
            <person name="Thiergart T."/>
            <person name="Pickel B."/>
            <person name="Atanasova L."/>
            <person name="Karlsson M."/>
            <person name="Huettel B."/>
            <person name="Barry K.W."/>
            <person name="Haridas S."/>
            <person name="Chen C."/>
            <person name="Bauer D."/>
            <person name="Andreopoulos W."/>
            <person name="Pangilinan J."/>
            <person name="LaButti K."/>
            <person name="Riley R."/>
            <person name="Lipzen A."/>
            <person name="Clum A."/>
            <person name="Drula E."/>
            <person name="Henrissat B."/>
            <person name="Kohler A."/>
            <person name="Grigoriev I.V."/>
            <person name="Martin F.M."/>
            <person name="Hacquard S."/>
        </authorList>
    </citation>
    <scope>NUCLEOTIDE SEQUENCE</scope>
    <source>
        <strain evidence="3">FSSC 5 MPI-SDFR-AT-0091</strain>
    </source>
</reference>
<proteinExistence type="predicted"/>
<dbReference type="InterPro" id="IPR056884">
    <property type="entry name" value="NPHP3-like_N"/>
</dbReference>
<dbReference type="PANTHER" id="PTHR10039">
    <property type="entry name" value="AMELOGENIN"/>
    <property type="match status" value="1"/>
</dbReference>
<dbReference type="SUPFAM" id="SSF52540">
    <property type="entry name" value="P-loop containing nucleoside triphosphate hydrolases"/>
    <property type="match status" value="1"/>
</dbReference>
<evidence type="ECO:0000259" key="2">
    <source>
        <dbReference type="PROSITE" id="PS50837"/>
    </source>
</evidence>
<dbReference type="PANTHER" id="PTHR10039:SF17">
    <property type="entry name" value="FUNGAL STAND N-TERMINAL GOODBYE DOMAIN-CONTAINING PROTEIN-RELATED"/>
    <property type="match status" value="1"/>
</dbReference>
<name>A0A9P9KE13_FUSSL</name>
<evidence type="ECO:0000256" key="1">
    <source>
        <dbReference type="ARBA" id="ARBA00022737"/>
    </source>
</evidence>
<dbReference type="OrthoDB" id="538223at2759"/>
<organism evidence="3 4">
    <name type="scientific">Fusarium solani</name>
    <name type="common">Filamentous fungus</name>
    <dbReference type="NCBI Taxonomy" id="169388"/>
    <lineage>
        <taxon>Eukaryota</taxon>
        <taxon>Fungi</taxon>
        <taxon>Dikarya</taxon>
        <taxon>Ascomycota</taxon>
        <taxon>Pezizomycotina</taxon>
        <taxon>Sordariomycetes</taxon>
        <taxon>Hypocreomycetidae</taxon>
        <taxon>Hypocreales</taxon>
        <taxon>Nectriaceae</taxon>
        <taxon>Fusarium</taxon>
        <taxon>Fusarium solani species complex</taxon>
    </lineage>
</organism>
<dbReference type="InterPro" id="IPR027417">
    <property type="entry name" value="P-loop_NTPase"/>
</dbReference>
<keyword evidence="1" id="KW-0677">Repeat</keyword>
<dbReference type="Gene3D" id="2.130.10.10">
    <property type="entry name" value="YVTN repeat-like/Quinoprotein amine dehydrogenase"/>
    <property type="match status" value="3"/>
</dbReference>
<dbReference type="EMBL" id="JAGTJS010000013">
    <property type="protein sequence ID" value="KAH7249569.1"/>
    <property type="molecule type" value="Genomic_DNA"/>
</dbReference>
<dbReference type="SUPFAM" id="SSF82171">
    <property type="entry name" value="DPP6 N-terminal domain-like"/>
    <property type="match status" value="1"/>
</dbReference>
<protein>
    <recommendedName>
        <fullName evidence="2">NACHT domain-containing protein</fullName>
    </recommendedName>
</protein>